<dbReference type="AlphaFoldDB" id="A0A9P0M9B1"/>
<dbReference type="GO" id="GO:0016787">
    <property type="term" value="F:hydrolase activity"/>
    <property type="evidence" value="ECO:0007669"/>
    <property type="project" value="UniProtKB-KW"/>
</dbReference>
<reference evidence="9" key="1">
    <citation type="submission" date="2022-03" db="EMBL/GenBank/DDBJ databases">
        <authorList>
            <person name="Sayadi A."/>
        </authorList>
    </citation>
    <scope>NUCLEOTIDE SEQUENCE</scope>
</reference>
<keyword evidence="6" id="KW-0378">Hydrolase</keyword>
<dbReference type="Proteomes" id="UP001152888">
    <property type="component" value="Unassembled WGS sequence"/>
</dbReference>
<gene>
    <name evidence="9" type="ORF">ACAOBT_LOCUS30470</name>
</gene>
<keyword evidence="7" id="KW-0539">Nucleus</keyword>
<comment type="subcellular location">
    <subcellularLocation>
        <location evidence="2">Nucleus</location>
    </subcellularLocation>
</comment>
<evidence type="ECO:0000256" key="7">
    <source>
        <dbReference type="ARBA" id="ARBA00023242"/>
    </source>
</evidence>
<comment type="cofactor">
    <cofactor evidence="1">
        <name>a divalent metal cation</name>
        <dbReference type="ChEBI" id="CHEBI:60240"/>
    </cofactor>
</comment>
<feature type="non-terminal residue" evidence="9">
    <location>
        <position position="419"/>
    </location>
</feature>
<name>A0A9P0M9B1_ACAOB</name>
<dbReference type="Pfam" id="PF13359">
    <property type="entry name" value="DDE_Tnp_4"/>
    <property type="match status" value="1"/>
</dbReference>
<dbReference type="PANTHER" id="PTHR22930">
    <property type="match status" value="1"/>
</dbReference>
<keyword evidence="10" id="KW-1185">Reference proteome</keyword>
<dbReference type="InterPro" id="IPR027806">
    <property type="entry name" value="HARBI1_dom"/>
</dbReference>
<comment type="similarity">
    <text evidence="3">Belongs to the HARBI1 family.</text>
</comment>
<keyword evidence="4" id="KW-0540">Nuclease</keyword>
<proteinExistence type="inferred from homology"/>
<keyword evidence="5" id="KW-0479">Metal-binding</keyword>
<comment type="caution">
    <text evidence="9">The sequence shown here is derived from an EMBL/GenBank/DDBJ whole genome shotgun (WGS) entry which is preliminary data.</text>
</comment>
<dbReference type="PANTHER" id="PTHR22930:SF269">
    <property type="entry name" value="NUCLEASE HARBI1-LIKE PROTEIN"/>
    <property type="match status" value="1"/>
</dbReference>
<sequence length="419" mass="49228">RSNFSFATFSVTEEALLWSFYAIKGRNKRKNRRLRWSREWLLKRQEFPYVRLLRELEPDDWRNYLRMDTETYNHLLKSVTPYIERQNTCMRKAISAHERLSATLRFLAAGSSYKDLEFITIMSKQSLSEIIPETCDAIYRVLKKDFLKFPKSEQEWLQIAADFEKKWQFPHCLGSIDGKHIRIVPPKGSGSYFFNYNKTHSIVLMAIPNANCEFIYYVVGTNGRISDGGVIANTTFYEKLANNDLKLPNPESMPNSNEILGYTFIADEAFAMRSDLIKPYSRKTLNRERRIFNYRLSRARRTIENTFGILSSRFRVFHTAINLKIENIDKVVLTCCALHNFLRRKSPENYTPPESMDRENIPADYSLALGDRCDPNLMHDLQRGRRGQIFNDAKIVRDKFCEYFNNEGSVPWQDNLVFQ</sequence>
<dbReference type="GO" id="GO:0005634">
    <property type="term" value="C:nucleus"/>
    <property type="evidence" value="ECO:0007669"/>
    <property type="project" value="UniProtKB-SubCell"/>
</dbReference>
<evidence type="ECO:0000313" key="9">
    <source>
        <dbReference type="EMBL" id="CAH2008828.1"/>
    </source>
</evidence>
<evidence type="ECO:0000256" key="3">
    <source>
        <dbReference type="ARBA" id="ARBA00006958"/>
    </source>
</evidence>
<accession>A0A9P0M9B1</accession>
<dbReference type="OrthoDB" id="6716851at2759"/>
<protein>
    <recommendedName>
        <fullName evidence="8">DDE Tnp4 domain-containing protein</fullName>
    </recommendedName>
</protein>
<dbReference type="GO" id="GO:0004518">
    <property type="term" value="F:nuclease activity"/>
    <property type="evidence" value="ECO:0007669"/>
    <property type="project" value="UniProtKB-KW"/>
</dbReference>
<dbReference type="GO" id="GO:0046872">
    <property type="term" value="F:metal ion binding"/>
    <property type="evidence" value="ECO:0007669"/>
    <property type="project" value="UniProtKB-KW"/>
</dbReference>
<evidence type="ECO:0000256" key="2">
    <source>
        <dbReference type="ARBA" id="ARBA00004123"/>
    </source>
</evidence>
<dbReference type="EMBL" id="CAKOFQ010007835">
    <property type="protein sequence ID" value="CAH2008828.1"/>
    <property type="molecule type" value="Genomic_DNA"/>
</dbReference>
<organism evidence="9 10">
    <name type="scientific">Acanthoscelides obtectus</name>
    <name type="common">Bean weevil</name>
    <name type="synonym">Bruchus obtectus</name>
    <dbReference type="NCBI Taxonomy" id="200917"/>
    <lineage>
        <taxon>Eukaryota</taxon>
        <taxon>Metazoa</taxon>
        <taxon>Ecdysozoa</taxon>
        <taxon>Arthropoda</taxon>
        <taxon>Hexapoda</taxon>
        <taxon>Insecta</taxon>
        <taxon>Pterygota</taxon>
        <taxon>Neoptera</taxon>
        <taxon>Endopterygota</taxon>
        <taxon>Coleoptera</taxon>
        <taxon>Polyphaga</taxon>
        <taxon>Cucujiformia</taxon>
        <taxon>Chrysomeloidea</taxon>
        <taxon>Chrysomelidae</taxon>
        <taxon>Bruchinae</taxon>
        <taxon>Bruchini</taxon>
        <taxon>Acanthoscelides</taxon>
    </lineage>
</organism>
<evidence type="ECO:0000256" key="4">
    <source>
        <dbReference type="ARBA" id="ARBA00022722"/>
    </source>
</evidence>
<evidence type="ECO:0000256" key="5">
    <source>
        <dbReference type="ARBA" id="ARBA00022723"/>
    </source>
</evidence>
<evidence type="ECO:0000259" key="8">
    <source>
        <dbReference type="Pfam" id="PF13359"/>
    </source>
</evidence>
<evidence type="ECO:0000256" key="1">
    <source>
        <dbReference type="ARBA" id="ARBA00001968"/>
    </source>
</evidence>
<dbReference type="InterPro" id="IPR045249">
    <property type="entry name" value="HARBI1-like"/>
</dbReference>
<evidence type="ECO:0000256" key="6">
    <source>
        <dbReference type="ARBA" id="ARBA00022801"/>
    </source>
</evidence>
<feature type="domain" description="DDE Tnp4" evidence="8">
    <location>
        <begin position="176"/>
        <end position="340"/>
    </location>
</feature>
<evidence type="ECO:0000313" key="10">
    <source>
        <dbReference type="Proteomes" id="UP001152888"/>
    </source>
</evidence>